<evidence type="ECO:0000313" key="3">
    <source>
        <dbReference type="Proteomes" id="UP000599179"/>
    </source>
</evidence>
<accession>A0ABQ1SKN1</accession>
<name>A0ABQ1SKN1_9FLAO</name>
<feature type="compositionally biased region" description="Acidic residues" evidence="1">
    <location>
        <begin position="647"/>
        <end position="669"/>
    </location>
</feature>
<feature type="region of interest" description="Disordered" evidence="1">
    <location>
        <begin position="839"/>
        <end position="866"/>
    </location>
</feature>
<organism evidence="2 3">
    <name type="scientific">Psychroflexus planctonicus</name>
    <dbReference type="NCBI Taxonomy" id="1526575"/>
    <lineage>
        <taxon>Bacteria</taxon>
        <taxon>Pseudomonadati</taxon>
        <taxon>Bacteroidota</taxon>
        <taxon>Flavobacteriia</taxon>
        <taxon>Flavobacteriales</taxon>
        <taxon>Flavobacteriaceae</taxon>
        <taxon>Psychroflexus</taxon>
    </lineage>
</organism>
<feature type="region of interest" description="Disordered" evidence="1">
    <location>
        <begin position="879"/>
        <end position="962"/>
    </location>
</feature>
<evidence type="ECO:0000256" key="1">
    <source>
        <dbReference type="SAM" id="MobiDB-lite"/>
    </source>
</evidence>
<proteinExistence type="predicted"/>
<feature type="compositionally biased region" description="Basic and acidic residues" evidence="1">
    <location>
        <begin position="602"/>
        <end position="617"/>
    </location>
</feature>
<feature type="region of interest" description="Disordered" evidence="1">
    <location>
        <begin position="566"/>
        <end position="716"/>
    </location>
</feature>
<keyword evidence="3" id="KW-1185">Reference proteome</keyword>
<feature type="region of interest" description="Disordered" evidence="1">
    <location>
        <begin position="1030"/>
        <end position="1056"/>
    </location>
</feature>
<sequence length="1093" mass="125583">MIGAHFPQVSDKLTNILQLKDSGADSDLIIASIEQKAKEIQPVPFQLAINFKSNVKYARYLAIPVLILLVIWVSGKLSLFNESYQRVVDYKTAYTPPAPFRFVVMNSNLEAEEGKDFQLKVFTEGDVMPEEAQIIYEGQSYFLRKNKAGQFEYEFENIKKPLQFQLKANEVNSPNYQINLIEVPKIIDLSLDLQFPKYTQFESKKIKGTGNAKIPEGTLVEWKLSTANTKAVALQMKDSTYQLKQVGDNFQLQQNVKKSLNYQLSTSNEARKNYESLNFKLDVIKDEYPDLDIASKKDSVQQKTTYFQGKASDDYGLTKLQLVYYPSQNPKEKQVENISISSSNYAEFLYVFPNQNLNLKEGETYTYYFEVFDNDGVNGSKKTKSKYFNFRKNTEQEAKKEKLNQQSESIKGMQKALDEQKKDAKDLDEIEQMQKEKNKLSFSDKKKIENYLKRQEQQRQMMKDYSKELKENLEKFEPESKDAKKEDLIERLEENEERLEQNEELMEELDKYRDKLEDEKLNEKLKQAANENKKQERTLEQLLELTKRYYIERKTQQLAEELNELAKKQEELSEEENATTEEQDKLNDEFDKLKEDSEELEKENQNLKKPMELFRDEYTEEEIKEDMKDASEMLDKKKEEEKKEGESSEGSEESEGEEESENSEQEEGDEKEKGEDSKGSDSNSSPQQKQKDASEKMKELSKKMGASMMAGGEAQQAEDAETLKRILQNLIRFSFEQENLIEAFDRDNNADASFAKNLRKQADLRENFKHIDDSLFSLALRNEMITEKITSKITDIQYNTELSLERLADNKINLAQSNQQYVMTNANDLANMLDGALDNMQQQMSGGGGSGSSGEGESGDNPGEQLSDIIKSHEELEKEMQNAMGKSPGKGKEGESQGDSPGEDGKEGGESQGGQNERGEGQSGQDGEQGQDGANGNNSQEGENGKQQGEGESSNEQMNGELYEIYKKQQALKQQLEDRIKELGIESDAGNLKKSIEQMEEELLMKGFSSDVLKQMKNINHQLLKLKEAAQKQGEEEKREATTNTKEFENQGETELDRAKEYFNTIEILNRQQLPLQPKYKNLIKQYFNEQKN</sequence>
<feature type="compositionally biased region" description="Acidic residues" evidence="1">
    <location>
        <begin position="572"/>
        <end position="581"/>
    </location>
</feature>
<feature type="compositionally biased region" description="Gly residues" evidence="1">
    <location>
        <begin position="845"/>
        <end position="856"/>
    </location>
</feature>
<reference evidence="3" key="1">
    <citation type="journal article" date="2019" name="Int. J. Syst. Evol. Microbiol.">
        <title>The Global Catalogue of Microorganisms (GCM) 10K type strain sequencing project: providing services to taxonomists for standard genome sequencing and annotation.</title>
        <authorList>
            <consortium name="The Broad Institute Genomics Platform"/>
            <consortium name="The Broad Institute Genome Sequencing Center for Infectious Disease"/>
            <person name="Wu L."/>
            <person name="Ma J."/>
        </authorList>
    </citation>
    <scope>NUCLEOTIDE SEQUENCE [LARGE SCALE GENOMIC DNA]</scope>
    <source>
        <strain evidence="3">CGMCC 1.12931</strain>
    </source>
</reference>
<dbReference type="EMBL" id="BMGM01000009">
    <property type="protein sequence ID" value="GGE40798.1"/>
    <property type="molecule type" value="Genomic_DNA"/>
</dbReference>
<feature type="compositionally biased region" description="Basic and acidic residues" evidence="1">
    <location>
        <begin position="625"/>
        <end position="646"/>
    </location>
</feature>
<dbReference type="Proteomes" id="UP000599179">
    <property type="component" value="Unassembled WGS sequence"/>
</dbReference>
<feature type="compositionally biased region" description="Basic and acidic residues" evidence="1">
    <location>
        <begin position="670"/>
        <end position="679"/>
    </location>
</feature>
<evidence type="ECO:0000313" key="2">
    <source>
        <dbReference type="EMBL" id="GGE40798.1"/>
    </source>
</evidence>
<feature type="region of interest" description="Disordered" evidence="1">
    <location>
        <begin position="397"/>
        <end position="422"/>
    </location>
</feature>
<protein>
    <submittedName>
        <fullName evidence="2">ATPase</fullName>
    </submittedName>
</protein>
<feature type="compositionally biased region" description="Low complexity" evidence="1">
    <location>
        <begin position="923"/>
        <end position="954"/>
    </location>
</feature>
<feature type="compositionally biased region" description="Basic and acidic residues" evidence="1">
    <location>
        <begin position="582"/>
        <end position="595"/>
    </location>
</feature>
<gene>
    <name evidence="2" type="ORF">GCM10010832_21120</name>
</gene>
<feature type="compositionally biased region" description="Basic and acidic residues" evidence="1">
    <location>
        <begin position="689"/>
        <end position="702"/>
    </location>
</feature>
<comment type="caution">
    <text evidence="2">The sequence shown here is derived from an EMBL/GenBank/DDBJ whole genome shotgun (WGS) entry which is preliminary data.</text>
</comment>